<accession>A0AAW9SWA5</accession>
<keyword evidence="7" id="KW-0067">ATP-binding</keyword>
<comment type="catalytic activity">
    <reaction evidence="1">
        <text>6-hydroxymethyl-7,8-dihydropterin + ATP = (7,8-dihydropterin-6-yl)methyl diphosphate + AMP + H(+)</text>
        <dbReference type="Rhea" id="RHEA:11412"/>
        <dbReference type="ChEBI" id="CHEBI:15378"/>
        <dbReference type="ChEBI" id="CHEBI:30616"/>
        <dbReference type="ChEBI" id="CHEBI:44841"/>
        <dbReference type="ChEBI" id="CHEBI:72950"/>
        <dbReference type="ChEBI" id="CHEBI:456215"/>
        <dbReference type="EC" id="2.7.6.3"/>
    </reaction>
</comment>
<keyword evidence="8" id="KW-0289">Folate biosynthesis</keyword>
<protein>
    <recommendedName>
        <fullName evidence="3">2-amino-4-hydroxy-6-hydroxymethyldihydropteridine diphosphokinase</fullName>
        <ecNumber evidence="3">2.7.6.3</ecNumber>
    </recommendedName>
</protein>
<dbReference type="EMBL" id="JASOOY020000031">
    <property type="protein sequence ID" value="MEO3717710.1"/>
    <property type="molecule type" value="Genomic_DNA"/>
</dbReference>
<evidence type="ECO:0000256" key="4">
    <source>
        <dbReference type="ARBA" id="ARBA00022679"/>
    </source>
</evidence>
<dbReference type="InterPro" id="IPR035907">
    <property type="entry name" value="Hppk_sf"/>
</dbReference>
<evidence type="ECO:0000256" key="7">
    <source>
        <dbReference type="ARBA" id="ARBA00022840"/>
    </source>
</evidence>
<evidence type="ECO:0000313" key="14">
    <source>
        <dbReference type="Proteomes" id="UP000595198"/>
    </source>
</evidence>
<dbReference type="SUPFAM" id="SSF55083">
    <property type="entry name" value="6-hydroxymethyl-7,8-dihydropterin pyrophosphokinase, HPPK"/>
    <property type="match status" value="1"/>
</dbReference>
<dbReference type="PROSITE" id="PS00794">
    <property type="entry name" value="HPPK"/>
    <property type="match status" value="1"/>
</dbReference>
<evidence type="ECO:0000256" key="2">
    <source>
        <dbReference type="ARBA" id="ARBA00005051"/>
    </source>
</evidence>
<reference evidence="10" key="2">
    <citation type="submission" date="2023-05" db="EMBL/GenBank/DDBJ databases">
        <authorList>
            <person name="Du J."/>
        </authorList>
    </citation>
    <scope>NUCLEOTIDE SEQUENCE</scope>
    <source>
        <strain evidence="10">UMB1064</strain>
    </source>
</reference>
<evidence type="ECO:0000313" key="12">
    <source>
        <dbReference type="EMBL" id="QQB82999.1"/>
    </source>
</evidence>
<dbReference type="Pfam" id="PF01288">
    <property type="entry name" value="HPPK"/>
    <property type="match status" value="1"/>
</dbReference>
<keyword evidence="14" id="KW-1185">Reference proteome</keyword>
<evidence type="ECO:0000259" key="9">
    <source>
        <dbReference type="PROSITE" id="PS00794"/>
    </source>
</evidence>
<dbReference type="EMBL" id="CP066023">
    <property type="protein sequence ID" value="QQB82999.1"/>
    <property type="molecule type" value="Genomic_DNA"/>
</dbReference>
<dbReference type="CDD" id="cd00483">
    <property type="entry name" value="HPPK"/>
    <property type="match status" value="1"/>
</dbReference>
<evidence type="ECO:0000256" key="6">
    <source>
        <dbReference type="ARBA" id="ARBA00022777"/>
    </source>
</evidence>
<dbReference type="Proteomes" id="UP000595198">
    <property type="component" value="Chromosome"/>
</dbReference>
<dbReference type="NCBIfam" id="TIGR01498">
    <property type="entry name" value="folK"/>
    <property type="match status" value="1"/>
</dbReference>
<reference evidence="10" key="3">
    <citation type="submission" date="2024-05" db="EMBL/GenBank/DDBJ databases">
        <authorList>
            <person name="Wolfe A."/>
        </authorList>
    </citation>
    <scope>NUCLEOTIDE SEQUENCE</scope>
    <source>
        <strain evidence="10">UMB1064</strain>
    </source>
</reference>
<evidence type="ECO:0000256" key="3">
    <source>
        <dbReference type="ARBA" id="ARBA00013253"/>
    </source>
</evidence>
<reference evidence="13 14" key="1">
    <citation type="submission" date="2020-12" db="EMBL/GenBank/DDBJ databases">
        <title>FDA dAtabase for Regulatory Grade micrObial Sequences (FDA-ARGOS): Supporting development and validation of Infectious Disease Dx tests.</title>
        <authorList>
            <person name="Sproer C."/>
            <person name="Gronow S."/>
            <person name="Severitt S."/>
            <person name="Schroder I."/>
            <person name="Tallon L."/>
            <person name="Sadzewicz L."/>
            <person name="Zhao X."/>
            <person name="Boylan J."/>
            <person name="Ott S."/>
            <person name="Bowen H."/>
            <person name="Vavikolanu K."/>
            <person name="Mehta A."/>
            <person name="Aluvathingal J."/>
            <person name="Nadendla S."/>
            <person name="Lowell S."/>
            <person name="Myers T."/>
            <person name="Yan Y."/>
            <person name="Sichtig H."/>
        </authorList>
    </citation>
    <scope>NUCLEOTIDE SEQUENCE [LARGE SCALE GENOMIC DNA]</scope>
    <source>
        <strain evidence="11 13">FDAARGOS_938</strain>
        <strain evidence="12 14">FDAARGOS_991</strain>
    </source>
</reference>
<gene>
    <name evidence="10" type="primary">folK</name>
    <name evidence="11" type="ORF">I6G95_01145</name>
    <name evidence="12" type="ORF">I6H48_01760</name>
    <name evidence="10" type="ORF">QP460_008915</name>
</gene>
<keyword evidence="4 10" id="KW-0808">Transferase</keyword>
<dbReference type="PANTHER" id="PTHR43071:SF1">
    <property type="entry name" value="2-AMINO-4-HYDROXY-6-HYDROXYMETHYLDIHYDROPTERIDINE PYROPHOSPHOKINASE"/>
    <property type="match status" value="1"/>
</dbReference>
<dbReference type="Gene3D" id="3.30.70.560">
    <property type="entry name" value="7,8-Dihydro-6-hydroxymethylpterin-pyrophosphokinase HPPK"/>
    <property type="match status" value="1"/>
</dbReference>
<feature type="domain" description="7,8-dihydro-6-hydroxymethylpterin-pyrophosphokinase" evidence="9">
    <location>
        <begin position="84"/>
        <end position="95"/>
    </location>
</feature>
<dbReference type="GO" id="GO:0005524">
    <property type="term" value="F:ATP binding"/>
    <property type="evidence" value="ECO:0007669"/>
    <property type="project" value="UniProtKB-KW"/>
</dbReference>
<dbReference type="EC" id="2.7.6.3" evidence="3"/>
<proteinExistence type="predicted"/>
<evidence type="ECO:0000256" key="5">
    <source>
        <dbReference type="ARBA" id="ARBA00022741"/>
    </source>
</evidence>
<dbReference type="GO" id="GO:0003848">
    <property type="term" value="F:2-amino-4-hydroxy-6-hydroxymethyldihydropteridine diphosphokinase activity"/>
    <property type="evidence" value="ECO:0007669"/>
    <property type="project" value="UniProtKB-EC"/>
</dbReference>
<dbReference type="PANTHER" id="PTHR43071">
    <property type="entry name" value="2-AMINO-4-HYDROXY-6-HYDROXYMETHYLDIHYDROPTERIDINE PYROPHOSPHOKINASE"/>
    <property type="match status" value="1"/>
</dbReference>
<organism evidence="10 15">
    <name type="scientific">Corynebacterium amycolatum</name>
    <dbReference type="NCBI Taxonomy" id="43765"/>
    <lineage>
        <taxon>Bacteria</taxon>
        <taxon>Bacillati</taxon>
        <taxon>Actinomycetota</taxon>
        <taxon>Actinomycetes</taxon>
        <taxon>Mycobacteriales</taxon>
        <taxon>Corynebacteriaceae</taxon>
        <taxon>Corynebacterium</taxon>
    </lineage>
</organism>
<dbReference type="Proteomes" id="UP000594774">
    <property type="component" value="Chromosome"/>
</dbReference>
<evidence type="ECO:0000256" key="1">
    <source>
        <dbReference type="ARBA" id="ARBA00000198"/>
    </source>
</evidence>
<dbReference type="EMBL" id="CP065628">
    <property type="protein sequence ID" value="QPR31120.1"/>
    <property type="molecule type" value="Genomic_DNA"/>
</dbReference>
<comment type="pathway">
    <text evidence="2">Cofactor biosynthesis; tetrahydrofolate biosynthesis; 2-amino-4-hydroxy-6-hydroxymethyl-7,8-dihydropteridine diphosphate from 7,8-dihydroneopterin triphosphate: step 4/4.</text>
</comment>
<evidence type="ECO:0000256" key="8">
    <source>
        <dbReference type="ARBA" id="ARBA00022909"/>
    </source>
</evidence>
<sequence>MIRAVLSIGANMDRARENLTGVQAFFADELVAASKIYATPPWGGVEQGDFLNAVLIVDTSRTPMELLEAGWKLENDAGRVREIHWGPRALDVDIVQVTDKDTGEEIISDDSTLTLPHPWATERAFVLVPWLDADPDAELGGVRVAALVDKLAPEDVNAVRLADSADGEEA</sequence>
<dbReference type="GO" id="GO:0046656">
    <property type="term" value="P:folic acid biosynthetic process"/>
    <property type="evidence" value="ECO:0007669"/>
    <property type="project" value="UniProtKB-KW"/>
</dbReference>
<dbReference type="InterPro" id="IPR000550">
    <property type="entry name" value="Hppk"/>
</dbReference>
<evidence type="ECO:0000313" key="10">
    <source>
        <dbReference type="EMBL" id="MEO3717710.1"/>
    </source>
</evidence>
<keyword evidence="6" id="KW-0418">Kinase</keyword>
<dbReference type="RefSeq" id="WP_016421485.1">
    <property type="nucleotide sequence ID" value="NZ_CP065628.1"/>
</dbReference>
<dbReference type="AlphaFoldDB" id="A0AAW9SWA5"/>
<dbReference type="GO" id="GO:0016301">
    <property type="term" value="F:kinase activity"/>
    <property type="evidence" value="ECO:0007669"/>
    <property type="project" value="UniProtKB-KW"/>
</dbReference>
<dbReference type="Proteomes" id="UP001223646">
    <property type="component" value="Unassembled WGS sequence"/>
</dbReference>
<evidence type="ECO:0000313" key="11">
    <source>
        <dbReference type="EMBL" id="QPR31120.1"/>
    </source>
</evidence>
<evidence type="ECO:0000313" key="15">
    <source>
        <dbReference type="Proteomes" id="UP001223646"/>
    </source>
</evidence>
<evidence type="ECO:0000313" key="13">
    <source>
        <dbReference type="Proteomes" id="UP000594774"/>
    </source>
</evidence>
<name>A0AAW9SWA5_CORAY</name>
<keyword evidence="5" id="KW-0547">Nucleotide-binding</keyword>